<keyword evidence="5" id="KW-1185">Reference proteome</keyword>
<keyword evidence="2" id="KW-0175">Coiled coil</keyword>
<dbReference type="Proteomes" id="UP000663879">
    <property type="component" value="Unassembled WGS sequence"/>
</dbReference>
<name>A0A814BZ32_9BILA</name>
<feature type="domain" description="EF-hand" evidence="3">
    <location>
        <begin position="36"/>
        <end position="71"/>
    </location>
</feature>
<protein>
    <recommendedName>
        <fullName evidence="3">EF-hand domain-containing protein</fullName>
    </recommendedName>
</protein>
<dbReference type="InterPro" id="IPR011992">
    <property type="entry name" value="EF-hand-dom_pair"/>
</dbReference>
<accession>A0A814BZ32</accession>
<keyword evidence="1" id="KW-0106">Calcium</keyword>
<evidence type="ECO:0000313" key="5">
    <source>
        <dbReference type="Proteomes" id="UP000663879"/>
    </source>
</evidence>
<dbReference type="Gene3D" id="1.10.238.10">
    <property type="entry name" value="EF-hand"/>
    <property type="match status" value="1"/>
</dbReference>
<evidence type="ECO:0000313" key="4">
    <source>
        <dbReference type="EMBL" id="CAF0936811.1"/>
    </source>
</evidence>
<gene>
    <name evidence="4" type="ORF">OXX778_LOCUS13208</name>
</gene>
<dbReference type="SUPFAM" id="SSF47473">
    <property type="entry name" value="EF-hand"/>
    <property type="match status" value="1"/>
</dbReference>
<dbReference type="InterPro" id="IPR018247">
    <property type="entry name" value="EF_Hand_1_Ca_BS"/>
</dbReference>
<proteinExistence type="predicted"/>
<dbReference type="EMBL" id="CAJNOC010002496">
    <property type="protein sequence ID" value="CAF0936811.1"/>
    <property type="molecule type" value="Genomic_DNA"/>
</dbReference>
<dbReference type="InterPro" id="IPR002048">
    <property type="entry name" value="EF_hand_dom"/>
</dbReference>
<evidence type="ECO:0000256" key="2">
    <source>
        <dbReference type="SAM" id="Coils"/>
    </source>
</evidence>
<reference evidence="4" key="1">
    <citation type="submission" date="2021-02" db="EMBL/GenBank/DDBJ databases">
        <authorList>
            <person name="Nowell W R."/>
        </authorList>
    </citation>
    <scope>NUCLEOTIDE SEQUENCE</scope>
    <source>
        <strain evidence="4">Ploen Becks lab</strain>
    </source>
</reference>
<feature type="coiled-coil region" evidence="2">
    <location>
        <begin position="119"/>
        <end position="146"/>
    </location>
</feature>
<dbReference type="GO" id="GO:0005509">
    <property type="term" value="F:calcium ion binding"/>
    <property type="evidence" value="ECO:0007669"/>
    <property type="project" value="InterPro"/>
</dbReference>
<comment type="caution">
    <text evidence="4">The sequence shown here is derived from an EMBL/GenBank/DDBJ whole genome shotgun (WGS) entry which is preliminary data.</text>
</comment>
<dbReference type="PROSITE" id="PS50222">
    <property type="entry name" value="EF_HAND_2"/>
    <property type="match status" value="1"/>
</dbReference>
<evidence type="ECO:0000259" key="3">
    <source>
        <dbReference type="PROSITE" id="PS50222"/>
    </source>
</evidence>
<organism evidence="4 5">
    <name type="scientific">Brachionus calyciflorus</name>
    <dbReference type="NCBI Taxonomy" id="104777"/>
    <lineage>
        <taxon>Eukaryota</taxon>
        <taxon>Metazoa</taxon>
        <taxon>Spiralia</taxon>
        <taxon>Gnathifera</taxon>
        <taxon>Rotifera</taxon>
        <taxon>Eurotatoria</taxon>
        <taxon>Monogononta</taxon>
        <taxon>Pseudotrocha</taxon>
        <taxon>Ploima</taxon>
        <taxon>Brachionidae</taxon>
        <taxon>Brachionus</taxon>
    </lineage>
</organism>
<sequence>MNLEEFRAIAGIDNLIDLDEFIQYEKLRNPSLDEFIVRENAIEKFALIDRDNSGKINLNEFNDALKRIRDLKQKLNWTDTTIDNKYSSKLNNYSINSKNELINSSFESNYSRTTSSSIKSDTEEILKKIEKNYSFLESENNSTKSTAQKSTNEILSDIFKMRSIDLPYPIENESNFSMPSLPAKNLKFNF</sequence>
<evidence type="ECO:0000256" key="1">
    <source>
        <dbReference type="ARBA" id="ARBA00022837"/>
    </source>
</evidence>
<dbReference type="AlphaFoldDB" id="A0A814BZ32"/>
<dbReference type="PROSITE" id="PS00018">
    <property type="entry name" value="EF_HAND_1"/>
    <property type="match status" value="1"/>
</dbReference>